<evidence type="ECO:0000313" key="1">
    <source>
        <dbReference type="EMBL" id="MEY9316753.1"/>
    </source>
</evidence>
<keyword evidence="2" id="KW-1185">Reference proteome</keyword>
<dbReference type="RefSeq" id="WP_253623396.1">
    <property type="nucleotide sequence ID" value="NZ_CP126004.1"/>
</dbReference>
<comment type="caution">
    <text evidence="1">The sequence shown here is derived from an EMBL/GenBank/DDBJ whole genome shotgun (WGS) entry which is preliminary data.</text>
</comment>
<accession>A0ABV4F018</accession>
<name>A0ABV4F018_BRAEL</name>
<sequence length="148" mass="16712">MQKTEIVCGLPWLSSKPERAIFDELQYACVYAVGPTGGRPLRIGWARQLKDRMQALQLGSWKELQIHHIAWVAGDMLAIRLFNEATATLDKAKRRLANDWFDITPEFAVQAIRLAAEKSGVSTLSHGEMLEKVRGIRRKRIEAAIRAS</sequence>
<reference evidence="1 2" key="1">
    <citation type="submission" date="2024-07" db="EMBL/GenBank/DDBJ databases">
        <title>Genomic Encyclopedia of Type Strains, Phase V (KMG-V): Genome sequencing to study the core and pangenomes of soil and plant-associated prokaryotes.</title>
        <authorList>
            <person name="Whitman W."/>
        </authorList>
    </citation>
    <scope>NUCLEOTIDE SEQUENCE [LARGE SCALE GENOMIC DNA]</scope>
    <source>
        <strain evidence="1 2">USDA 415</strain>
    </source>
</reference>
<gene>
    <name evidence="1" type="ORF">ABIF29_003552</name>
</gene>
<evidence type="ECO:0000313" key="2">
    <source>
        <dbReference type="Proteomes" id="UP001565471"/>
    </source>
</evidence>
<evidence type="ECO:0008006" key="3">
    <source>
        <dbReference type="Google" id="ProtNLM"/>
    </source>
</evidence>
<proteinExistence type="predicted"/>
<protein>
    <recommendedName>
        <fullName evidence="3">GIY-YIG nuclease family protein</fullName>
    </recommendedName>
</protein>
<dbReference type="EMBL" id="JBGBZA010000002">
    <property type="protein sequence ID" value="MEY9316753.1"/>
    <property type="molecule type" value="Genomic_DNA"/>
</dbReference>
<dbReference type="Proteomes" id="UP001565471">
    <property type="component" value="Unassembled WGS sequence"/>
</dbReference>
<organism evidence="1 2">
    <name type="scientific">Bradyrhizobium elkanii</name>
    <dbReference type="NCBI Taxonomy" id="29448"/>
    <lineage>
        <taxon>Bacteria</taxon>
        <taxon>Pseudomonadati</taxon>
        <taxon>Pseudomonadota</taxon>
        <taxon>Alphaproteobacteria</taxon>
        <taxon>Hyphomicrobiales</taxon>
        <taxon>Nitrobacteraceae</taxon>
        <taxon>Bradyrhizobium</taxon>
    </lineage>
</organism>